<dbReference type="Proteomes" id="UP000004319">
    <property type="component" value="Unassembled WGS sequence"/>
</dbReference>
<evidence type="ECO:0000256" key="4">
    <source>
        <dbReference type="ARBA" id="ARBA00022679"/>
    </source>
</evidence>
<gene>
    <name evidence="8" type="ORF">ATPR_3484</name>
</gene>
<evidence type="ECO:0000313" key="8">
    <source>
        <dbReference type="EMBL" id="GAA10480.1"/>
    </source>
</evidence>
<protein>
    <recommendedName>
        <fullName evidence="2">histidine kinase</fullName>
        <ecNumber evidence="2">2.7.13.3</ecNumber>
    </recommendedName>
</protein>
<dbReference type="SMART" id="SM00387">
    <property type="entry name" value="HATPase_c"/>
    <property type="match status" value="1"/>
</dbReference>
<dbReference type="GO" id="GO:0005886">
    <property type="term" value="C:plasma membrane"/>
    <property type="evidence" value="ECO:0007669"/>
    <property type="project" value="TreeGrafter"/>
</dbReference>
<dbReference type="GO" id="GO:0004721">
    <property type="term" value="F:phosphoprotein phosphatase activity"/>
    <property type="evidence" value="ECO:0007669"/>
    <property type="project" value="TreeGrafter"/>
</dbReference>
<dbReference type="InterPro" id="IPR003594">
    <property type="entry name" value="HATPase_dom"/>
</dbReference>
<evidence type="ECO:0000256" key="1">
    <source>
        <dbReference type="ARBA" id="ARBA00000085"/>
    </source>
</evidence>
<keyword evidence="3" id="KW-0597">Phosphoprotein</keyword>
<dbReference type="EC" id="2.7.13.3" evidence="2"/>
<keyword evidence="5 8" id="KW-0418">Kinase</keyword>
<accession>F7VJD5</accession>
<dbReference type="InterPro" id="IPR036890">
    <property type="entry name" value="HATPase_C_sf"/>
</dbReference>
<keyword evidence="4" id="KW-0808">Transferase</keyword>
<dbReference type="Gene3D" id="3.30.565.10">
    <property type="entry name" value="Histidine kinase-like ATPase, C-terminal domain"/>
    <property type="match status" value="1"/>
</dbReference>
<comment type="caution">
    <text evidence="8">The sequence shown here is derived from an EMBL/GenBank/DDBJ whole genome shotgun (WGS) entry which is preliminary data.</text>
</comment>
<dbReference type="SUPFAM" id="SSF55874">
    <property type="entry name" value="ATPase domain of HSP90 chaperone/DNA topoisomerase II/histidine kinase"/>
    <property type="match status" value="1"/>
</dbReference>
<dbReference type="PANTHER" id="PTHR45453:SF1">
    <property type="entry name" value="PHOSPHATE REGULON SENSOR PROTEIN PHOR"/>
    <property type="match status" value="1"/>
</dbReference>
<dbReference type="GO" id="GO:0000155">
    <property type="term" value="F:phosphorelay sensor kinase activity"/>
    <property type="evidence" value="ECO:0007669"/>
    <property type="project" value="TreeGrafter"/>
</dbReference>
<comment type="catalytic activity">
    <reaction evidence="1">
        <text>ATP + protein L-histidine = ADP + protein N-phospho-L-histidine.</text>
        <dbReference type="EC" id="2.7.13.3"/>
    </reaction>
</comment>
<reference evidence="8 9" key="1">
    <citation type="journal article" date="2011" name="Biochem. Biophys. Res. Commun.">
        <title>Increased number of Arginine-based salt bridges contributes to the thermotolerance of thermotolerant acetic acid bacteria, Acetobacter tropicalis SKU1100.</title>
        <authorList>
            <person name="Matsutani M."/>
            <person name="Hirakawa H."/>
            <person name="Nishikura M."/>
            <person name="Soemphol W."/>
            <person name="Ali I.A.I."/>
            <person name="Yakushi T."/>
            <person name="Matsushita K."/>
        </authorList>
    </citation>
    <scope>NUCLEOTIDE SEQUENCE [LARGE SCALE GENOMIC DNA]</scope>
    <source>
        <strain evidence="8 9">NBRC 101654</strain>
    </source>
</reference>
<keyword evidence="6" id="KW-0902">Two-component regulatory system</keyword>
<dbReference type="Pfam" id="PF02518">
    <property type="entry name" value="HATPase_c"/>
    <property type="match status" value="1"/>
</dbReference>
<evidence type="ECO:0000313" key="9">
    <source>
        <dbReference type="Proteomes" id="UP000004319"/>
    </source>
</evidence>
<dbReference type="EMBL" id="BABS01000302">
    <property type="protein sequence ID" value="GAA10480.1"/>
    <property type="molecule type" value="Genomic_DNA"/>
</dbReference>
<evidence type="ECO:0000256" key="2">
    <source>
        <dbReference type="ARBA" id="ARBA00012438"/>
    </source>
</evidence>
<organism evidence="8 9">
    <name type="scientific">Acetobacter tropicalis NBRC 101654</name>
    <dbReference type="NCBI Taxonomy" id="749388"/>
    <lineage>
        <taxon>Bacteria</taxon>
        <taxon>Pseudomonadati</taxon>
        <taxon>Pseudomonadota</taxon>
        <taxon>Alphaproteobacteria</taxon>
        <taxon>Acetobacterales</taxon>
        <taxon>Acetobacteraceae</taxon>
        <taxon>Acetobacter</taxon>
    </lineage>
</organism>
<evidence type="ECO:0000256" key="3">
    <source>
        <dbReference type="ARBA" id="ARBA00022553"/>
    </source>
</evidence>
<dbReference type="InterPro" id="IPR050351">
    <property type="entry name" value="BphY/WalK/GraS-like"/>
</dbReference>
<dbReference type="GO" id="GO:0016036">
    <property type="term" value="P:cellular response to phosphate starvation"/>
    <property type="evidence" value="ECO:0007669"/>
    <property type="project" value="TreeGrafter"/>
</dbReference>
<dbReference type="PANTHER" id="PTHR45453">
    <property type="entry name" value="PHOSPHATE REGULON SENSOR PROTEIN PHOR"/>
    <property type="match status" value="1"/>
</dbReference>
<proteinExistence type="predicted"/>
<feature type="domain" description="Histidine kinase" evidence="7">
    <location>
        <begin position="1"/>
        <end position="239"/>
    </location>
</feature>
<name>F7VJD5_9PROT</name>
<dbReference type="InterPro" id="IPR005467">
    <property type="entry name" value="His_kinase_dom"/>
</dbReference>
<sequence length="240" mass="25762">MMPQTALSASEKAEQTAVEDATYRLDAMISQIQRLSRIVEKLLQLSRAVAGTGFRRDKFDLLPVLHVMADELDRPQNSDNPRLMLETGCCTHLSVRGDMDATGILLRNVLENALRHSPPDSPVRVSLALADSPMGKDIISRTQAQDGTGSGLAALRQQPEMADAVILTVENASPALPDATLSKLTDPFVRGGSQAEGSGLGLAIARTIARHMNVPMQLASPIPGQKDGFMVQLIFPQDAA</sequence>
<evidence type="ECO:0000256" key="5">
    <source>
        <dbReference type="ARBA" id="ARBA00022777"/>
    </source>
</evidence>
<evidence type="ECO:0000256" key="6">
    <source>
        <dbReference type="ARBA" id="ARBA00023012"/>
    </source>
</evidence>
<dbReference type="AlphaFoldDB" id="F7VJD5"/>
<dbReference type="PROSITE" id="PS50109">
    <property type="entry name" value="HIS_KIN"/>
    <property type="match status" value="1"/>
</dbReference>
<evidence type="ECO:0000259" key="7">
    <source>
        <dbReference type="PROSITE" id="PS50109"/>
    </source>
</evidence>